<organism evidence="2 3">
    <name type="scientific">Pendulispora rubella</name>
    <dbReference type="NCBI Taxonomy" id="2741070"/>
    <lineage>
        <taxon>Bacteria</taxon>
        <taxon>Pseudomonadati</taxon>
        <taxon>Myxococcota</taxon>
        <taxon>Myxococcia</taxon>
        <taxon>Myxococcales</taxon>
        <taxon>Sorangiineae</taxon>
        <taxon>Pendulisporaceae</taxon>
        <taxon>Pendulispora</taxon>
    </lineage>
</organism>
<keyword evidence="3" id="KW-1185">Reference proteome</keyword>
<evidence type="ECO:0000313" key="3">
    <source>
        <dbReference type="Proteomes" id="UP001374803"/>
    </source>
</evidence>
<protein>
    <submittedName>
        <fullName evidence="2">Uncharacterized protein</fullName>
    </submittedName>
</protein>
<dbReference type="RefSeq" id="WP_394832559.1">
    <property type="nucleotide sequence ID" value="NZ_CP089929.1"/>
</dbReference>
<sequence>MESLTATARVGRWEGPDTVPVPLRESASKLEEHLDAAKRLAGGIHGGRQPAAASLTAMAGALGRLDAAHLEYRRRIGDAPSQTREAALELDGEVDAVKGESHRWV</sequence>
<proteinExistence type="predicted"/>
<name>A0ABZ2KW69_9BACT</name>
<gene>
    <name evidence="2" type="ORF">LVJ94_39255</name>
</gene>
<feature type="region of interest" description="Disordered" evidence="1">
    <location>
        <begin position="1"/>
        <end position="21"/>
    </location>
</feature>
<reference evidence="2" key="1">
    <citation type="submission" date="2021-12" db="EMBL/GenBank/DDBJ databases">
        <title>Discovery of the Pendulisporaceae a myxobacterial family with distinct sporulation behavior and unique specialized metabolism.</title>
        <authorList>
            <person name="Garcia R."/>
            <person name="Popoff A."/>
            <person name="Bader C.D."/>
            <person name="Loehr J."/>
            <person name="Walesch S."/>
            <person name="Walt C."/>
            <person name="Boldt J."/>
            <person name="Bunk B."/>
            <person name="Haeckl F.J.F.P.J."/>
            <person name="Gunesch A.P."/>
            <person name="Birkelbach J."/>
            <person name="Nuebel U."/>
            <person name="Pietschmann T."/>
            <person name="Bach T."/>
            <person name="Mueller R."/>
        </authorList>
    </citation>
    <scope>NUCLEOTIDE SEQUENCE</scope>
    <source>
        <strain evidence="2">MSr11367</strain>
    </source>
</reference>
<dbReference type="Proteomes" id="UP001374803">
    <property type="component" value="Chromosome"/>
</dbReference>
<accession>A0ABZ2KW69</accession>
<dbReference type="EMBL" id="CP089983">
    <property type="protein sequence ID" value="WXB02933.1"/>
    <property type="molecule type" value="Genomic_DNA"/>
</dbReference>
<evidence type="ECO:0000313" key="2">
    <source>
        <dbReference type="EMBL" id="WXB02933.1"/>
    </source>
</evidence>
<evidence type="ECO:0000256" key="1">
    <source>
        <dbReference type="SAM" id="MobiDB-lite"/>
    </source>
</evidence>